<feature type="signal peptide" evidence="2">
    <location>
        <begin position="1"/>
        <end position="21"/>
    </location>
</feature>
<dbReference type="EMBL" id="WKFB01000044">
    <property type="protein sequence ID" value="KAF6737850.1"/>
    <property type="molecule type" value="Genomic_DNA"/>
</dbReference>
<evidence type="ECO:0000256" key="2">
    <source>
        <dbReference type="SAM" id="SignalP"/>
    </source>
</evidence>
<feature type="region of interest" description="Disordered" evidence="1">
    <location>
        <begin position="28"/>
        <end position="53"/>
    </location>
</feature>
<proteinExistence type="predicted"/>
<comment type="caution">
    <text evidence="3">The sequence shown here is derived from an EMBL/GenBank/DDBJ whole genome shotgun (WGS) entry which is preliminary data.</text>
</comment>
<protein>
    <submittedName>
        <fullName evidence="3">Uncharacterized protein</fullName>
    </submittedName>
</protein>
<keyword evidence="2" id="KW-0732">Signal</keyword>
<evidence type="ECO:0000313" key="4">
    <source>
        <dbReference type="Proteomes" id="UP000646548"/>
    </source>
</evidence>
<evidence type="ECO:0000256" key="1">
    <source>
        <dbReference type="SAM" id="MobiDB-lite"/>
    </source>
</evidence>
<reference evidence="3" key="1">
    <citation type="journal article" name="BMC Genomics">
        <title>Long-read sequencing and de novo genome assembly of marine medaka (Oryzias melastigma).</title>
        <authorList>
            <person name="Liang P."/>
            <person name="Saqib H.S.A."/>
            <person name="Ni X."/>
            <person name="Shen Y."/>
        </authorList>
    </citation>
    <scope>NUCLEOTIDE SEQUENCE</scope>
    <source>
        <strain evidence="3">Bigg-433</strain>
    </source>
</reference>
<gene>
    <name evidence="3" type="ORF">FQA47_023582</name>
</gene>
<feature type="chain" id="PRO_5033035134" evidence="2">
    <location>
        <begin position="22"/>
        <end position="234"/>
    </location>
</feature>
<evidence type="ECO:0000313" key="3">
    <source>
        <dbReference type="EMBL" id="KAF6737850.1"/>
    </source>
</evidence>
<dbReference type="AlphaFoldDB" id="A0A834FQ08"/>
<sequence>MLCWTMSWFCFSFCIMLGTSSQSKGADPAKLFPSFSPEQESGDTEGWEWGSGFSPPHAHHSFPGDSPFVLESPEDAFNCTQRFWLPPAPTCWENAAGPEEFAKCRVLILQNRAALQALSTSSGMEEGGSSYNHKAKEEIQGILSEHQNMEDTVKTMEKVFVSLAEKRKEGKEQAILTRMKQHLANTRDGIDDRSGVAHRLERQFFTLEETLLNTQHRLGKFFQLKSPYLRKDHV</sequence>
<name>A0A834FQ08_ORYME</name>
<dbReference type="Proteomes" id="UP000646548">
    <property type="component" value="Unassembled WGS sequence"/>
</dbReference>
<accession>A0A834FQ08</accession>
<organism evidence="3 4">
    <name type="scientific">Oryzias melastigma</name>
    <name type="common">Marine medaka</name>
    <dbReference type="NCBI Taxonomy" id="30732"/>
    <lineage>
        <taxon>Eukaryota</taxon>
        <taxon>Metazoa</taxon>
        <taxon>Chordata</taxon>
        <taxon>Craniata</taxon>
        <taxon>Vertebrata</taxon>
        <taxon>Euteleostomi</taxon>
        <taxon>Actinopterygii</taxon>
        <taxon>Neopterygii</taxon>
        <taxon>Teleostei</taxon>
        <taxon>Neoteleostei</taxon>
        <taxon>Acanthomorphata</taxon>
        <taxon>Ovalentaria</taxon>
        <taxon>Atherinomorphae</taxon>
        <taxon>Beloniformes</taxon>
        <taxon>Adrianichthyidae</taxon>
        <taxon>Oryziinae</taxon>
        <taxon>Oryzias</taxon>
    </lineage>
</organism>